<feature type="short sequence motif" description="GXGXXG" evidence="2">
    <location>
        <begin position="11"/>
        <end position="16"/>
    </location>
</feature>
<dbReference type="PANTHER" id="PTHR46394">
    <property type="entry name" value="ANNEXIN"/>
    <property type="match status" value="1"/>
</dbReference>
<proteinExistence type="predicted"/>
<dbReference type="AlphaFoldDB" id="A0A9Q8YFT8"/>
<keyword evidence="3" id="KW-1133">Transmembrane helix</keyword>
<feature type="active site" description="Proton acceptor" evidence="2">
    <location>
        <position position="250"/>
    </location>
</feature>
<dbReference type="RefSeq" id="WP_252161568.1">
    <property type="nucleotide sequence ID" value="NZ_CP098810.1"/>
</dbReference>
<keyword evidence="5" id="KW-0614">Plasmid</keyword>
<evidence type="ECO:0000313" key="5">
    <source>
        <dbReference type="EMBL" id="USJ28500.1"/>
    </source>
</evidence>
<dbReference type="EMBL" id="CP098810">
    <property type="protein sequence ID" value="USJ28500.1"/>
    <property type="molecule type" value="Genomic_DNA"/>
</dbReference>
<keyword evidence="3" id="KW-0472">Membrane</keyword>
<dbReference type="InterPro" id="IPR002641">
    <property type="entry name" value="PNPLA_dom"/>
</dbReference>
<name>A0A9Q8YFT8_ENSAD</name>
<dbReference type="Pfam" id="PF01734">
    <property type="entry name" value="Patatin"/>
    <property type="match status" value="1"/>
</dbReference>
<keyword evidence="2" id="KW-0442">Lipid degradation</keyword>
<dbReference type="SUPFAM" id="SSF52151">
    <property type="entry name" value="FabD/lysophospholipase-like"/>
    <property type="match status" value="1"/>
</dbReference>
<accession>A0A9Q8YFT8</accession>
<dbReference type="InterPro" id="IPR016035">
    <property type="entry name" value="Acyl_Trfase/lysoPLipase"/>
</dbReference>
<dbReference type="Gene3D" id="3.40.1090.10">
    <property type="entry name" value="Cytosolic phospholipase A2 catalytic domain"/>
    <property type="match status" value="2"/>
</dbReference>
<dbReference type="PANTHER" id="PTHR46394:SF1">
    <property type="entry name" value="PNPLA DOMAIN-CONTAINING PROTEIN"/>
    <property type="match status" value="1"/>
</dbReference>
<gene>
    <name evidence="5" type="ORF">NE863_35125</name>
</gene>
<reference evidence="5" key="1">
    <citation type="submission" date="2022-06" db="EMBL/GenBank/DDBJ databases">
        <title>Physiological and biochemical characterization and genomic elucidation of a strain of the genus Ensifer adhaerens M8 that combines arsenic oxidation and chromium reduction.</title>
        <authorList>
            <person name="Li X."/>
            <person name="Yu c."/>
        </authorList>
    </citation>
    <scope>NUCLEOTIDE SEQUENCE</scope>
    <source>
        <strain evidence="5">M8</strain>
        <plasmid evidence="5">pC</plasmid>
    </source>
</reference>
<keyword evidence="1 2" id="KW-0443">Lipid metabolism</keyword>
<evidence type="ECO:0000256" key="1">
    <source>
        <dbReference type="ARBA" id="ARBA00023098"/>
    </source>
</evidence>
<sequence length="535" mass="58819">MTQRVYCIFEGAGARGLGHIGAYRSISKQPLDIKGFAGTSAGAIVAALACAGYSAEDLFSEKTKKTVLDLLDLASTNADAEVVVRPASTPANLFGKSQWWKIRLIRFLLDRPWIFWFLAISTGGIVLPGMFLFPQQALVLLAVDLAAGAIAAGMVARGIVNLDPVREGIDQLLRLKLHGKRLGNPVTFADLAAAGRPPLKVVAANISRQETTVFSVETTPDVPVADAVCASIAIPGVFRPRKVGDSWYMDGGLVSNLPAWTFDDERSIDRDALTAAIEIGVSDDRPGDAVDWTLGSAFRTMLFGSGILNKRGVDRLTPELLIVNIGLLDFDVGFEHAAKIIREAEEYCDINLIARMIELPFLINDACSKVSLRCHDILSAAFEAAGLAGIEFRTRLAVAVPVSPRYKNLRLEFSSGYDDLSDERISLPIDRSFIGRAWNENDTLYISKSDAVTWGESLAEPEDRWLRKLIWKDMAWVLCVPIEIDRETKVVVTLDADRELEFDEQALQELLDGMERIILDEFQLLDSGRDLLHAR</sequence>
<evidence type="ECO:0000256" key="3">
    <source>
        <dbReference type="SAM" id="Phobius"/>
    </source>
</evidence>
<feature type="transmembrane region" description="Helical" evidence="3">
    <location>
        <begin position="137"/>
        <end position="156"/>
    </location>
</feature>
<evidence type="ECO:0000313" key="6">
    <source>
        <dbReference type="Proteomes" id="UP001055460"/>
    </source>
</evidence>
<keyword evidence="3" id="KW-0812">Transmembrane</keyword>
<dbReference type="GO" id="GO:0016042">
    <property type="term" value="P:lipid catabolic process"/>
    <property type="evidence" value="ECO:0007669"/>
    <property type="project" value="UniProtKB-UniRule"/>
</dbReference>
<geneLocation type="plasmid" evidence="5 6">
    <name>pC</name>
</geneLocation>
<dbReference type="InterPro" id="IPR029016">
    <property type="entry name" value="GAF-like_dom_sf"/>
</dbReference>
<evidence type="ECO:0000259" key="4">
    <source>
        <dbReference type="PROSITE" id="PS51635"/>
    </source>
</evidence>
<dbReference type="PROSITE" id="PS51635">
    <property type="entry name" value="PNPLA"/>
    <property type="match status" value="1"/>
</dbReference>
<dbReference type="InterPro" id="IPR052580">
    <property type="entry name" value="Lipid_Hydrolase"/>
</dbReference>
<feature type="transmembrane region" description="Helical" evidence="3">
    <location>
        <begin position="35"/>
        <end position="55"/>
    </location>
</feature>
<protein>
    <submittedName>
        <fullName evidence="5">Patatin-like phospholipase family protein</fullName>
    </submittedName>
</protein>
<dbReference type="Proteomes" id="UP001055460">
    <property type="component" value="Plasmid pC"/>
</dbReference>
<dbReference type="Gene3D" id="3.30.450.40">
    <property type="match status" value="1"/>
</dbReference>
<feature type="active site" description="Nucleophile" evidence="2">
    <location>
        <position position="40"/>
    </location>
</feature>
<dbReference type="GO" id="GO:0016787">
    <property type="term" value="F:hydrolase activity"/>
    <property type="evidence" value="ECO:0007669"/>
    <property type="project" value="UniProtKB-UniRule"/>
</dbReference>
<feature type="short sequence motif" description="GXSXG" evidence="2">
    <location>
        <begin position="38"/>
        <end position="42"/>
    </location>
</feature>
<organism evidence="5 6">
    <name type="scientific">Ensifer adhaerens</name>
    <name type="common">Sinorhizobium morelense</name>
    <dbReference type="NCBI Taxonomy" id="106592"/>
    <lineage>
        <taxon>Bacteria</taxon>
        <taxon>Pseudomonadati</taxon>
        <taxon>Pseudomonadota</taxon>
        <taxon>Alphaproteobacteria</taxon>
        <taxon>Hyphomicrobiales</taxon>
        <taxon>Rhizobiaceae</taxon>
        <taxon>Sinorhizobium/Ensifer group</taxon>
        <taxon>Ensifer</taxon>
    </lineage>
</organism>
<feature type="transmembrane region" description="Helical" evidence="3">
    <location>
        <begin position="113"/>
        <end position="131"/>
    </location>
</feature>
<feature type="domain" description="PNPLA" evidence="4">
    <location>
        <begin position="7"/>
        <end position="263"/>
    </location>
</feature>
<feature type="short sequence motif" description="DGA/G" evidence="2">
    <location>
        <begin position="250"/>
        <end position="252"/>
    </location>
</feature>
<evidence type="ECO:0000256" key="2">
    <source>
        <dbReference type="PROSITE-ProRule" id="PRU01161"/>
    </source>
</evidence>
<keyword evidence="2" id="KW-0378">Hydrolase</keyword>